<evidence type="ECO:0000256" key="1">
    <source>
        <dbReference type="SAM" id="Phobius"/>
    </source>
</evidence>
<protein>
    <recommendedName>
        <fullName evidence="5">Secreted peptide</fullName>
    </recommendedName>
</protein>
<feature type="transmembrane region" description="Helical" evidence="1">
    <location>
        <begin position="40"/>
        <end position="65"/>
    </location>
</feature>
<proteinExistence type="predicted"/>
<keyword evidence="4" id="KW-1185">Reference proteome</keyword>
<dbReference type="GeneID" id="85393402"/>
<keyword evidence="1" id="KW-0472">Membrane</keyword>
<dbReference type="Proteomes" id="UP001244207">
    <property type="component" value="Unassembled WGS sequence"/>
</dbReference>
<comment type="caution">
    <text evidence="3">The sequence shown here is derived from an EMBL/GenBank/DDBJ whole genome shotgun (WGS) entry which is preliminary data.</text>
</comment>
<reference evidence="3" key="1">
    <citation type="submission" date="2021-12" db="EMBL/GenBank/DDBJ databases">
        <title>Comparative genomics, transcriptomics and evolutionary studies reveal genomic signatures of adaptation to plant cell wall in hemibiotrophic fungi.</title>
        <authorList>
            <consortium name="DOE Joint Genome Institute"/>
            <person name="Baroncelli R."/>
            <person name="Diaz J.F."/>
            <person name="Benocci T."/>
            <person name="Peng M."/>
            <person name="Battaglia E."/>
            <person name="Haridas S."/>
            <person name="Andreopoulos W."/>
            <person name="Labutti K."/>
            <person name="Pangilinan J."/>
            <person name="Floch G.L."/>
            <person name="Makela M.R."/>
            <person name="Henrissat B."/>
            <person name="Grigoriev I.V."/>
            <person name="Crouch J.A."/>
            <person name="De Vries R.P."/>
            <person name="Sukno S.A."/>
            <person name="Thon M.R."/>
        </authorList>
    </citation>
    <scope>NUCLEOTIDE SEQUENCE</scope>
    <source>
        <strain evidence="3">CBS 112980</strain>
    </source>
</reference>
<name>A0AAD8UCA2_GLOAC</name>
<dbReference type="EMBL" id="JAHMHS010000172">
    <property type="protein sequence ID" value="KAK1710334.1"/>
    <property type="molecule type" value="Genomic_DNA"/>
</dbReference>
<feature type="chain" id="PRO_5042275643" description="Secreted peptide" evidence="2">
    <location>
        <begin position="17"/>
        <end position="84"/>
    </location>
</feature>
<keyword evidence="1" id="KW-0812">Transmembrane</keyword>
<keyword evidence="1" id="KW-1133">Transmembrane helix</keyword>
<keyword evidence="2" id="KW-0732">Signal</keyword>
<accession>A0AAD8UCA2</accession>
<organism evidence="3 4">
    <name type="scientific">Glomerella acutata</name>
    <name type="common">Colletotrichum acutatum</name>
    <dbReference type="NCBI Taxonomy" id="27357"/>
    <lineage>
        <taxon>Eukaryota</taxon>
        <taxon>Fungi</taxon>
        <taxon>Dikarya</taxon>
        <taxon>Ascomycota</taxon>
        <taxon>Pezizomycotina</taxon>
        <taxon>Sordariomycetes</taxon>
        <taxon>Hypocreomycetidae</taxon>
        <taxon>Glomerellales</taxon>
        <taxon>Glomerellaceae</taxon>
        <taxon>Colletotrichum</taxon>
        <taxon>Colletotrichum acutatum species complex</taxon>
    </lineage>
</organism>
<gene>
    <name evidence="3" type="ORF">BDZ83DRAFT_640641</name>
</gene>
<sequence length="84" mass="8902">MGVIIVITLQLSSATALHGSFEPGPLPHMSSPATMITYLTALRTAVAVVIAHGYICLPTVAIVAITTGTRQLRLYPTATKNRQL</sequence>
<evidence type="ECO:0008006" key="5">
    <source>
        <dbReference type="Google" id="ProtNLM"/>
    </source>
</evidence>
<dbReference type="AlphaFoldDB" id="A0AAD8UCA2"/>
<evidence type="ECO:0000256" key="2">
    <source>
        <dbReference type="SAM" id="SignalP"/>
    </source>
</evidence>
<dbReference type="RefSeq" id="XP_060358804.1">
    <property type="nucleotide sequence ID" value="XM_060509503.1"/>
</dbReference>
<feature type="signal peptide" evidence="2">
    <location>
        <begin position="1"/>
        <end position="16"/>
    </location>
</feature>
<evidence type="ECO:0000313" key="4">
    <source>
        <dbReference type="Proteomes" id="UP001244207"/>
    </source>
</evidence>
<evidence type="ECO:0000313" key="3">
    <source>
        <dbReference type="EMBL" id="KAK1710334.1"/>
    </source>
</evidence>